<dbReference type="PROSITE" id="PS50011">
    <property type="entry name" value="PROTEIN_KINASE_DOM"/>
    <property type="match status" value="1"/>
</dbReference>
<evidence type="ECO:0000313" key="7">
    <source>
        <dbReference type="Proteomes" id="UP000318582"/>
    </source>
</evidence>
<dbReference type="PANTHER" id="PTHR24346">
    <property type="entry name" value="MAP/MICROTUBULE AFFINITY-REGULATING KINASE"/>
    <property type="match status" value="1"/>
</dbReference>
<gene>
    <name evidence="6" type="ORF">PhCBS80983_g02617</name>
</gene>
<evidence type="ECO:0000256" key="4">
    <source>
        <dbReference type="RuleBase" id="RU000304"/>
    </source>
</evidence>
<accession>A0A507E5C6</accession>
<dbReference type="GO" id="GO:0004674">
    <property type="term" value="F:protein serine/threonine kinase activity"/>
    <property type="evidence" value="ECO:0007669"/>
    <property type="project" value="UniProtKB-KW"/>
</dbReference>
<comment type="similarity">
    <text evidence="4">Belongs to the protein kinase superfamily.</text>
</comment>
<dbReference type="SMART" id="SM00220">
    <property type="entry name" value="S_TKc"/>
    <property type="match status" value="1"/>
</dbReference>
<dbReference type="Gene3D" id="1.10.510.10">
    <property type="entry name" value="Transferase(Phosphotransferase) domain 1"/>
    <property type="match status" value="1"/>
</dbReference>
<dbReference type="PROSITE" id="PS00108">
    <property type="entry name" value="PROTEIN_KINASE_ST"/>
    <property type="match status" value="1"/>
</dbReference>
<dbReference type="EMBL" id="QEAQ01000027">
    <property type="protein sequence ID" value="TPX59273.1"/>
    <property type="molecule type" value="Genomic_DNA"/>
</dbReference>
<dbReference type="GO" id="GO:0005829">
    <property type="term" value="C:cytosol"/>
    <property type="evidence" value="ECO:0007669"/>
    <property type="project" value="TreeGrafter"/>
</dbReference>
<dbReference type="GO" id="GO:0045719">
    <property type="term" value="P:negative regulation of glycogen biosynthetic process"/>
    <property type="evidence" value="ECO:0007669"/>
    <property type="project" value="TreeGrafter"/>
</dbReference>
<evidence type="ECO:0000256" key="2">
    <source>
        <dbReference type="ARBA" id="ARBA00022840"/>
    </source>
</evidence>
<proteinExistence type="inferred from homology"/>
<dbReference type="Proteomes" id="UP000318582">
    <property type="component" value="Unassembled WGS sequence"/>
</dbReference>
<evidence type="ECO:0000256" key="3">
    <source>
        <dbReference type="PROSITE-ProRule" id="PRU10141"/>
    </source>
</evidence>
<feature type="binding site" evidence="3">
    <location>
        <position position="91"/>
    </location>
    <ligand>
        <name>ATP</name>
        <dbReference type="ChEBI" id="CHEBI:30616"/>
    </ligand>
</feature>
<evidence type="ECO:0000313" key="6">
    <source>
        <dbReference type="EMBL" id="TPX59273.1"/>
    </source>
</evidence>
<evidence type="ECO:0000259" key="5">
    <source>
        <dbReference type="PROSITE" id="PS50011"/>
    </source>
</evidence>
<dbReference type="GO" id="GO:0035556">
    <property type="term" value="P:intracellular signal transduction"/>
    <property type="evidence" value="ECO:0007669"/>
    <property type="project" value="TreeGrafter"/>
</dbReference>
<feature type="domain" description="Protein kinase" evidence="5">
    <location>
        <begin position="62"/>
        <end position="344"/>
    </location>
</feature>
<dbReference type="InterPro" id="IPR000719">
    <property type="entry name" value="Prot_kinase_dom"/>
</dbReference>
<reference evidence="6 7" key="1">
    <citation type="journal article" date="2019" name="Sci. Rep.">
        <title>Comparative genomics of chytrid fungi reveal insights into the obligate biotrophic and pathogenic lifestyle of Synchytrium endobioticum.</title>
        <authorList>
            <person name="van de Vossenberg B.T.L.H."/>
            <person name="Warris S."/>
            <person name="Nguyen H.D.T."/>
            <person name="van Gent-Pelzer M.P.E."/>
            <person name="Joly D.L."/>
            <person name="van de Geest H.C."/>
            <person name="Bonants P.J.M."/>
            <person name="Smith D.S."/>
            <person name="Levesque C.A."/>
            <person name="van der Lee T.A.J."/>
        </authorList>
    </citation>
    <scope>NUCLEOTIDE SEQUENCE [LARGE SCALE GENOMIC DNA]</scope>
    <source>
        <strain evidence="6 7">CBS 809.83</strain>
    </source>
</reference>
<evidence type="ECO:0000256" key="1">
    <source>
        <dbReference type="ARBA" id="ARBA00022741"/>
    </source>
</evidence>
<keyword evidence="2 3" id="KW-0067">ATP-binding</keyword>
<keyword evidence="4" id="KW-0723">Serine/threonine-protein kinase</keyword>
<dbReference type="InterPro" id="IPR011009">
    <property type="entry name" value="Kinase-like_dom_sf"/>
</dbReference>
<keyword evidence="1 3" id="KW-0547">Nucleotide-binding</keyword>
<name>A0A507E5C6_9FUNG</name>
<keyword evidence="4" id="KW-0808">Transferase</keyword>
<dbReference type="GO" id="GO:0005634">
    <property type="term" value="C:nucleus"/>
    <property type="evidence" value="ECO:0007669"/>
    <property type="project" value="TreeGrafter"/>
</dbReference>
<dbReference type="PROSITE" id="PS00107">
    <property type="entry name" value="PROTEIN_KINASE_ATP"/>
    <property type="match status" value="1"/>
</dbReference>
<dbReference type="PANTHER" id="PTHR24346:SF72">
    <property type="entry name" value="CAMK PROTEIN KINASE"/>
    <property type="match status" value="1"/>
</dbReference>
<dbReference type="STRING" id="109895.A0A507E5C6"/>
<dbReference type="GO" id="GO:0005524">
    <property type="term" value="F:ATP binding"/>
    <property type="evidence" value="ECO:0007669"/>
    <property type="project" value="UniProtKB-UniRule"/>
</dbReference>
<keyword evidence="4" id="KW-0418">Kinase</keyword>
<protein>
    <recommendedName>
        <fullName evidence="5">Protein kinase domain-containing protein</fullName>
    </recommendedName>
</protein>
<dbReference type="Pfam" id="PF00069">
    <property type="entry name" value="Pkinase"/>
    <property type="match status" value="1"/>
</dbReference>
<comment type="caution">
    <text evidence="6">The sequence shown here is derived from an EMBL/GenBank/DDBJ whole genome shotgun (WGS) entry which is preliminary data.</text>
</comment>
<dbReference type="InterPro" id="IPR017441">
    <property type="entry name" value="Protein_kinase_ATP_BS"/>
</dbReference>
<dbReference type="Gene3D" id="3.30.200.20">
    <property type="entry name" value="Phosphorylase Kinase, domain 1"/>
    <property type="match status" value="1"/>
</dbReference>
<dbReference type="InterPro" id="IPR008271">
    <property type="entry name" value="Ser/Thr_kinase_AS"/>
</dbReference>
<dbReference type="AlphaFoldDB" id="A0A507E5C6"/>
<keyword evidence="7" id="KW-1185">Reference proteome</keyword>
<dbReference type="SUPFAM" id="SSF56112">
    <property type="entry name" value="Protein kinase-like (PK-like)"/>
    <property type="match status" value="1"/>
</dbReference>
<organism evidence="6 7">
    <name type="scientific">Powellomyces hirtus</name>
    <dbReference type="NCBI Taxonomy" id="109895"/>
    <lineage>
        <taxon>Eukaryota</taxon>
        <taxon>Fungi</taxon>
        <taxon>Fungi incertae sedis</taxon>
        <taxon>Chytridiomycota</taxon>
        <taxon>Chytridiomycota incertae sedis</taxon>
        <taxon>Chytridiomycetes</taxon>
        <taxon>Spizellomycetales</taxon>
        <taxon>Powellomycetaceae</taxon>
        <taxon>Powellomyces</taxon>
    </lineage>
</organism>
<sequence length="352" mass="40063">MPAQCIHTTVEMGTFAQPLKGQCRPSHVSREFLVSLKASTQPHPAQRARHYTLPIEFRKKYGTVQDSLGCGANGHVFSAVRRSDRTEVAVKLLPKRHVAPWSWVQDPDYGFIPREVQILKDIKHKAVIGFYDLYQDEDNFVIVMELFGASWRTTTVKSSDENPLPLAVRPLRRRAMDLFELLEIKKLSEDETRYIFIQLVECLDHLQAHHQLIHGDIKDENVLIDWIDSKPIAKLIDFGGAVIVDSNHRCMGQNFAGTLEYAPPEVVLGQSYDPEKADCWSLGVLLYSMINRGCGPFADAHATAYEGYQQPKCSTNCRRLISELLNKQQRDRPTFKEILSHPWVVNGQAQHC</sequence>